<proteinExistence type="predicted"/>
<dbReference type="AlphaFoldDB" id="A0A3Q9IXB0"/>
<protein>
    <submittedName>
        <fullName evidence="3">Copper chaperone CopZ</fullName>
    </submittedName>
</protein>
<evidence type="ECO:0000256" key="1">
    <source>
        <dbReference type="ARBA" id="ARBA00022723"/>
    </source>
</evidence>
<accession>A0A3Q9IXB0</accession>
<dbReference type="Gene3D" id="3.30.70.100">
    <property type="match status" value="1"/>
</dbReference>
<evidence type="ECO:0000259" key="2">
    <source>
        <dbReference type="PROSITE" id="PS50846"/>
    </source>
</evidence>
<gene>
    <name evidence="3" type="primary">copZ</name>
    <name evidence="3" type="ORF">CVS47_01001</name>
</gene>
<sequence>MESYTYLVEGMTCAHCAAAVTTEVSALPGVDSVDVDVAAGTVRVTAAAEPPASDLEAAVSEAGYTLAGRS</sequence>
<dbReference type="PROSITE" id="PS50846">
    <property type="entry name" value="HMA_2"/>
    <property type="match status" value="1"/>
</dbReference>
<dbReference type="EMBL" id="CP031423">
    <property type="protein sequence ID" value="AZS36400.1"/>
    <property type="molecule type" value="Genomic_DNA"/>
</dbReference>
<feature type="domain" description="HMA" evidence="2">
    <location>
        <begin position="2"/>
        <end position="67"/>
    </location>
</feature>
<dbReference type="InterPro" id="IPR017969">
    <property type="entry name" value="Heavy-metal-associated_CS"/>
</dbReference>
<dbReference type="KEGG" id="mlv:CVS47_01001"/>
<dbReference type="Pfam" id="PF00403">
    <property type="entry name" value="HMA"/>
    <property type="match status" value="1"/>
</dbReference>
<keyword evidence="4" id="KW-1185">Reference proteome</keyword>
<organism evidence="3 4">
    <name type="scientific">Microbacterium lemovicicum</name>
    <dbReference type="NCBI Taxonomy" id="1072463"/>
    <lineage>
        <taxon>Bacteria</taxon>
        <taxon>Bacillati</taxon>
        <taxon>Actinomycetota</taxon>
        <taxon>Actinomycetes</taxon>
        <taxon>Micrococcales</taxon>
        <taxon>Microbacteriaceae</taxon>
        <taxon>Microbacterium</taxon>
    </lineage>
</organism>
<dbReference type="GO" id="GO:0046872">
    <property type="term" value="F:metal ion binding"/>
    <property type="evidence" value="ECO:0007669"/>
    <property type="project" value="UniProtKB-KW"/>
</dbReference>
<name>A0A3Q9IXB0_9MICO</name>
<reference evidence="3 4" key="1">
    <citation type="submission" date="2018-08" db="EMBL/GenBank/DDBJ databases">
        <title>Microbacterium lemovicicum sp. nov., a bacterium isolated from a natural uranium-rich soil.</title>
        <authorList>
            <person name="ORTET P."/>
        </authorList>
    </citation>
    <scope>NUCLEOTIDE SEQUENCE [LARGE SCALE GENOMIC DNA]</scope>
    <source>
        <strain evidence="3 4">Viu22</strain>
    </source>
</reference>
<dbReference type="RefSeq" id="WP_127095101.1">
    <property type="nucleotide sequence ID" value="NZ_CP031423.1"/>
</dbReference>
<dbReference type="PROSITE" id="PS01047">
    <property type="entry name" value="HMA_1"/>
    <property type="match status" value="1"/>
</dbReference>
<dbReference type="InterPro" id="IPR036163">
    <property type="entry name" value="HMA_dom_sf"/>
</dbReference>
<evidence type="ECO:0000313" key="4">
    <source>
        <dbReference type="Proteomes" id="UP000276888"/>
    </source>
</evidence>
<evidence type="ECO:0000313" key="3">
    <source>
        <dbReference type="EMBL" id="AZS36400.1"/>
    </source>
</evidence>
<dbReference type="Proteomes" id="UP000276888">
    <property type="component" value="Chromosome"/>
</dbReference>
<dbReference type="SUPFAM" id="SSF55008">
    <property type="entry name" value="HMA, heavy metal-associated domain"/>
    <property type="match status" value="1"/>
</dbReference>
<dbReference type="CDD" id="cd00371">
    <property type="entry name" value="HMA"/>
    <property type="match status" value="1"/>
</dbReference>
<dbReference type="InterPro" id="IPR006121">
    <property type="entry name" value="HMA_dom"/>
</dbReference>
<keyword evidence="1" id="KW-0479">Metal-binding</keyword>